<evidence type="ECO:0000256" key="4">
    <source>
        <dbReference type="ARBA" id="ARBA00022989"/>
    </source>
</evidence>
<dbReference type="Pfam" id="PF07690">
    <property type="entry name" value="MFS_1"/>
    <property type="match status" value="1"/>
</dbReference>
<feature type="transmembrane region" description="Helical" evidence="6">
    <location>
        <begin position="5"/>
        <end position="27"/>
    </location>
</feature>
<dbReference type="InterPro" id="IPR036259">
    <property type="entry name" value="MFS_trans_sf"/>
</dbReference>
<protein>
    <submittedName>
        <fullName evidence="8">MFS transporter</fullName>
    </submittedName>
</protein>
<name>A0ABQ3FID2_9GAMM</name>
<dbReference type="SUPFAM" id="SSF103473">
    <property type="entry name" value="MFS general substrate transporter"/>
    <property type="match status" value="1"/>
</dbReference>
<comment type="caution">
    <text evidence="8">The sequence shown here is derived from an EMBL/GenBank/DDBJ whole genome shotgun (WGS) entry which is preliminary data.</text>
</comment>
<accession>A0ABQ3FID2</accession>
<dbReference type="CDD" id="cd17324">
    <property type="entry name" value="MFS_NepI_like"/>
    <property type="match status" value="1"/>
</dbReference>
<evidence type="ECO:0000259" key="7">
    <source>
        <dbReference type="PROSITE" id="PS50850"/>
    </source>
</evidence>
<feature type="transmembrane region" description="Helical" evidence="6">
    <location>
        <begin position="234"/>
        <end position="254"/>
    </location>
</feature>
<proteinExistence type="predicted"/>
<dbReference type="InterPro" id="IPR020846">
    <property type="entry name" value="MFS_dom"/>
</dbReference>
<dbReference type="Gene3D" id="1.20.1250.20">
    <property type="entry name" value="MFS general substrate transporter like domains"/>
    <property type="match status" value="2"/>
</dbReference>
<evidence type="ECO:0000256" key="5">
    <source>
        <dbReference type="ARBA" id="ARBA00023136"/>
    </source>
</evidence>
<keyword evidence="4 6" id="KW-1133">Transmembrane helix</keyword>
<dbReference type="RefSeq" id="WP_189517115.1">
    <property type="nucleotide sequence ID" value="NZ_BMZM01000002.1"/>
</dbReference>
<feature type="transmembrane region" description="Helical" evidence="6">
    <location>
        <begin position="39"/>
        <end position="59"/>
    </location>
</feature>
<evidence type="ECO:0000313" key="9">
    <source>
        <dbReference type="Proteomes" id="UP000604243"/>
    </source>
</evidence>
<feature type="transmembrane region" description="Helical" evidence="6">
    <location>
        <begin position="160"/>
        <end position="180"/>
    </location>
</feature>
<feature type="transmembrane region" description="Helical" evidence="6">
    <location>
        <begin position="95"/>
        <end position="121"/>
    </location>
</feature>
<dbReference type="Proteomes" id="UP000604243">
    <property type="component" value="Unassembled WGS sequence"/>
</dbReference>
<feature type="transmembrane region" description="Helical" evidence="6">
    <location>
        <begin position="266"/>
        <end position="289"/>
    </location>
</feature>
<keyword evidence="2" id="KW-1003">Cell membrane</keyword>
<evidence type="ECO:0000313" key="8">
    <source>
        <dbReference type="EMBL" id="GHC25020.1"/>
    </source>
</evidence>
<feature type="transmembrane region" description="Helical" evidence="6">
    <location>
        <begin position="71"/>
        <end position="89"/>
    </location>
</feature>
<sequence>MSLPLIALAIAAFGIGTTEFVILGLLTGVADDLGVSVPAAGYLVSGYAMGVVVGAPLLAVITSKWPRKPTLIMLMGIFIVGNVLCALAPDYLSLMAARVVTSFSHGAFFGIASVTAAGLVVPEKRGQAISLVFAGLTLASVLGVPLGSAIGQALGWRASFWSVAAIGVVAILALWQWLPLSLPRNEGGIMGEFRVLKEGSVLLALGLSVLASISMFTVVTYIEPMLSTLTGVGGLWITLIMAIYGLGLTAGSILGGRLGHRALMPVLMKLMLGTGVILVIMSFTLFSLVPAMLTIFLWAAISFAIMPLLQLLVVDQAAEAPNLASTLNQSAFNLGNATGASVGGVVISAGLPMHTIPLAGAIVIVANIGLTMLAWRVMQRRSARRQAEYDAAHAAATVS</sequence>
<feature type="transmembrane region" description="Helical" evidence="6">
    <location>
        <begin position="295"/>
        <end position="318"/>
    </location>
</feature>
<gene>
    <name evidence="8" type="ORF">GCM10010082_17240</name>
</gene>
<dbReference type="InterPro" id="IPR050189">
    <property type="entry name" value="MFS_Efflux_Transporters"/>
</dbReference>
<comment type="subcellular location">
    <subcellularLocation>
        <location evidence="1">Cell membrane</location>
        <topology evidence="1">Multi-pass membrane protein</topology>
    </subcellularLocation>
</comment>
<dbReference type="PANTHER" id="PTHR43124">
    <property type="entry name" value="PURINE EFFLUX PUMP PBUE"/>
    <property type="match status" value="1"/>
</dbReference>
<dbReference type="InterPro" id="IPR011701">
    <property type="entry name" value="MFS"/>
</dbReference>
<keyword evidence="5 6" id="KW-0472">Membrane</keyword>
<feature type="transmembrane region" description="Helical" evidence="6">
    <location>
        <begin position="128"/>
        <end position="154"/>
    </location>
</feature>
<feature type="transmembrane region" description="Helical" evidence="6">
    <location>
        <begin position="201"/>
        <end position="222"/>
    </location>
</feature>
<organism evidence="8 9">
    <name type="scientific">Kushneria pakistanensis</name>
    <dbReference type="NCBI Taxonomy" id="1508770"/>
    <lineage>
        <taxon>Bacteria</taxon>
        <taxon>Pseudomonadati</taxon>
        <taxon>Pseudomonadota</taxon>
        <taxon>Gammaproteobacteria</taxon>
        <taxon>Oceanospirillales</taxon>
        <taxon>Halomonadaceae</taxon>
        <taxon>Kushneria</taxon>
    </lineage>
</organism>
<dbReference type="PANTHER" id="PTHR43124:SF8">
    <property type="entry name" value="INNER MEMBRANE TRANSPORT PROTEIN YDHP"/>
    <property type="match status" value="1"/>
</dbReference>
<evidence type="ECO:0000256" key="6">
    <source>
        <dbReference type="SAM" id="Phobius"/>
    </source>
</evidence>
<evidence type="ECO:0000256" key="1">
    <source>
        <dbReference type="ARBA" id="ARBA00004651"/>
    </source>
</evidence>
<dbReference type="EMBL" id="BMZM01000002">
    <property type="protein sequence ID" value="GHC25020.1"/>
    <property type="molecule type" value="Genomic_DNA"/>
</dbReference>
<evidence type="ECO:0000256" key="3">
    <source>
        <dbReference type="ARBA" id="ARBA00022692"/>
    </source>
</evidence>
<evidence type="ECO:0000256" key="2">
    <source>
        <dbReference type="ARBA" id="ARBA00022475"/>
    </source>
</evidence>
<feature type="transmembrane region" description="Helical" evidence="6">
    <location>
        <begin position="356"/>
        <end position="375"/>
    </location>
</feature>
<keyword evidence="3 6" id="KW-0812">Transmembrane</keyword>
<feature type="transmembrane region" description="Helical" evidence="6">
    <location>
        <begin position="330"/>
        <end position="350"/>
    </location>
</feature>
<feature type="domain" description="Major facilitator superfamily (MFS) profile" evidence="7">
    <location>
        <begin position="4"/>
        <end position="378"/>
    </location>
</feature>
<dbReference type="PROSITE" id="PS50850">
    <property type="entry name" value="MFS"/>
    <property type="match status" value="1"/>
</dbReference>
<keyword evidence="9" id="KW-1185">Reference proteome</keyword>
<reference evidence="9" key="1">
    <citation type="journal article" date="2019" name="Int. J. Syst. Evol. Microbiol.">
        <title>The Global Catalogue of Microorganisms (GCM) 10K type strain sequencing project: providing services to taxonomists for standard genome sequencing and annotation.</title>
        <authorList>
            <consortium name="The Broad Institute Genomics Platform"/>
            <consortium name="The Broad Institute Genome Sequencing Center for Infectious Disease"/>
            <person name="Wu L."/>
            <person name="Ma J."/>
        </authorList>
    </citation>
    <scope>NUCLEOTIDE SEQUENCE [LARGE SCALE GENOMIC DNA]</scope>
    <source>
        <strain evidence="9">KCTC 42082</strain>
    </source>
</reference>